<reference evidence="9" key="1">
    <citation type="submission" date="2018-05" db="EMBL/GenBank/DDBJ databases">
        <authorList>
            <person name="Lanie J.A."/>
            <person name="Ng W.-L."/>
            <person name="Kazmierczak K.M."/>
            <person name="Andrzejewski T.M."/>
            <person name="Davidsen T.M."/>
            <person name="Wayne K.J."/>
            <person name="Tettelin H."/>
            <person name="Glass J.I."/>
            <person name="Rusch D."/>
            <person name="Podicherti R."/>
            <person name="Tsui H.-C.T."/>
            <person name="Winkler M.E."/>
        </authorList>
    </citation>
    <scope>NUCLEOTIDE SEQUENCE</scope>
</reference>
<dbReference type="AlphaFoldDB" id="A0A382YK90"/>
<dbReference type="GO" id="GO:0005886">
    <property type="term" value="C:plasma membrane"/>
    <property type="evidence" value="ECO:0007669"/>
    <property type="project" value="TreeGrafter"/>
</dbReference>
<evidence type="ECO:0000256" key="5">
    <source>
        <dbReference type="ARBA" id="ARBA00022989"/>
    </source>
</evidence>
<proteinExistence type="predicted"/>
<dbReference type="Pfam" id="PF07549">
    <property type="entry name" value="Sec_GG"/>
    <property type="match status" value="1"/>
</dbReference>
<gene>
    <name evidence="9" type="ORF">METZ01_LOCUS436570</name>
</gene>
<evidence type="ECO:0008006" key="10">
    <source>
        <dbReference type="Google" id="ProtNLM"/>
    </source>
</evidence>
<feature type="non-terminal residue" evidence="9">
    <location>
        <position position="153"/>
    </location>
</feature>
<sequence>MYIDLKWKIPLILFIILGAAFLAYPLKDKIALGLDLQGGMHLVLEVQTEKAVEASLERIADDIKREIENEDYEVDRVRANLENKTVTVLMVDAIDLEAVEEIMKSYTVYLNKEGKVREGRGYRFSLSKEEEKRIEQNAVSQGLETIRNRVDQF</sequence>
<evidence type="ECO:0000313" key="9">
    <source>
        <dbReference type="EMBL" id="SVD83716.1"/>
    </source>
</evidence>
<keyword evidence="2" id="KW-1003">Cell membrane</keyword>
<dbReference type="InterPro" id="IPR022646">
    <property type="entry name" value="SecD/SecF_CS"/>
</dbReference>
<dbReference type="Gene3D" id="3.30.70.3400">
    <property type="match status" value="1"/>
</dbReference>
<name>A0A382YK90_9ZZZZ</name>
<dbReference type="InterPro" id="IPR022813">
    <property type="entry name" value="SecD/SecF_arch_bac"/>
</dbReference>
<accession>A0A382YK90</accession>
<dbReference type="EMBL" id="UINC01176543">
    <property type="protein sequence ID" value="SVD83716.1"/>
    <property type="molecule type" value="Genomic_DNA"/>
</dbReference>
<dbReference type="GO" id="GO:0015031">
    <property type="term" value="P:protein transport"/>
    <property type="evidence" value="ECO:0007669"/>
    <property type="project" value="UniProtKB-KW"/>
</dbReference>
<dbReference type="PANTHER" id="PTHR30081">
    <property type="entry name" value="PROTEIN-EXPORT MEMBRANE PROTEIN SEC"/>
    <property type="match status" value="1"/>
</dbReference>
<evidence type="ECO:0000256" key="3">
    <source>
        <dbReference type="ARBA" id="ARBA00022692"/>
    </source>
</evidence>
<protein>
    <recommendedName>
        <fullName evidence="10">Protein translocase subunit SecD</fullName>
    </recommendedName>
</protein>
<evidence type="ECO:0000256" key="6">
    <source>
        <dbReference type="ARBA" id="ARBA00023010"/>
    </source>
</evidence>
<evidence type="ECO:0000256" key="8">
    <source>
        <dbReference type="SAM" id="Phobius"/>
    </source>
</evidence>
<evidence type="ECO:0000256" key="4">
    <source>
        <dbReference type="ARBA" id="ARBA00022927"/>
    </source>
</evidence>
<keyword evidence="6" id="KW-0811">Translocation</keyword>
<evidence type="ECO:0000256" key="1">
    <source>
        <dbReference type="ARBA" id="ARBA00022448"/>
    </source>
</evidence>
<keyword evidence="3 8" id="KW-0812">Transmembrane</keyword>
<evidence type="ECO:0000256" key="7">
    <source>
        <dbReference type="ARBA" id="ARBA00023136"/>
    </source>
</evidence>
<feature type="transmembrane region" description="Helical" evidence="8">
    <location>
        <begin position="7"/>
        <end position="26"/>
    </location>
</feature>
<keyword evidence="4" id="KW-0653">Protein transport</keyword>
<organism evidence="9">
    <name type="scientific">marine metagenome</name>
    <dbReference type="NCBI Taxonomy" id="408172"/>
    <lineage>
        <taxon>unclassified sequences</taxon>
        <taxon>metagenomes</taxon>
        <taxon>ecological metagenomes</taxon>
    </lineage>
</organism>
<keyword evidence="5 8" id="KW-1133">Transmembrane helix</keyword>
<keyword evidence="1" id="KW-0813">Transport</keyword>
<evidence type="ECO:0000256" key="2">
    <source>
        <dbReference type="ARBA" id="ARBA00022475"/>
    </source>
</evidence>
<keyword evidence="7 8" id="KW-0472">Membrane</keyword>